<dbReference type="AlphaFoldDB" id="A0A5D0R4V9"/>
<proteinExistence type="predicted"/>
<gene>
    <name evidence="1" type="ORF">ES675_03345</name>
</gene>
<keyword evidence="2" id="KW-1185">Reference proteome</keyword>
<dbReference type="EMBL" id="VSKL01000001">
    <property type="protein sequence ID" value="TYB75698.1"/>
    <property type="molecule type" value="Genomic_DNA"/>
</dbReference>
<reference evidence="1 2" key="1">
    <citation type="submission" date="2019-08" db="EMBL/GenBank/DDBJ databases">
        <title>Genomes of Antarctic Bizionia species.</title>
        <authorList>
            <person name="Bowman J.P."/>
        </authorList>
    </citation>
    <scope>NUCLEOTIDE SEQUENCE [LARGE SCALE GENOMIC DNA]</scope>
    <source>
        <strain evidence="1 2">APA-1</strain>
    </source>
</reference>
<comment type="caution">
    <text evidence="1">The sequence shown here is derived from an EMBL/GenBank/DDBJ whole genome shotgun (WGS) entry which is preliminary data.</text>
</comment>
<dbReference type="OrthoDB" id="667380at2"/>
<accession>A0A5D0R4V9</accession>
<dbReference type="Proteomes" id="UP000324358">
    <property type="component" value="Unassembled WGS sequence"/>
</dbReference>
<evidence type="ECO:0000313" key="1">
    <source>
        <dbReference type="EMBL" id="TYB75698.1"/>
    </source>
</evidence>
<organism evidence="1 2">
    <name type="scientific">Bizionia algoritergicola</name>
    <dbReference type="NCBI Taxonomy" id="291187"/>
    <lineage>
        <taxon>Bacteria</taxon>
        <taxon>Pseudomonadati</taxon>
        <taxon>Bacteroidota</taxon>
        <taxon>Flavobacteriia</taxon>
        <taxon>Flavobacteriales</taxon>
        <taxon>Flavobacteriaceae</taxon>
        <taxon>Bizionia</taxon>
    </lineage>
</organism>
<name>A0A5D0R4V9_9FLAO</name>
<sequence length="137" mass="15085">MSLNKRLGAIQKQIAEIQESLTSETKSSAGDKHETGRAMLQLEREKAGVQLSEIQKQQDTLSKVNVIKTSETICLGSVVFTTKSNYFIAISAGEFLIAGELFYAISPRTPIGKLLLGKTVRNEIVFNKQTIKIEAII</sequence>
<protein>
    <submittedName>
        <fullName evidence="1">3-oxoacyl-ACP synthase</fullName>
    </submittedName>
</protein>
<evidence type="ECO:0000313" key="2">
    <source>
        <dbReference type="Proteomes" id="UP000324358"/>
    </source>
</evidence>